<reference evidence="1" key="1">
    <citation type="submission" date="2021-02" db="EMBL/GenBank/DDBJ databases">
        <title>Phycicoccus sp. MQZ13P-5T, whole genome shotgun sequence.</title>
        <authorList>
            <person name="Tuo L."/>
        </authorList>
    </citation>
    <scope>NUCLEOTIDE SEQUENCE</scope>
    <source>
        <strain evidence="1">MQZ13P-5</strain>
    </source>
</reference>
<keyword evidence="2" id="KW-1185">Reference proteome</keyword>
<protein>
    <submittedName>
        <fullName evidence="1">Uncharacterized protein</fullName>
    </submittedName>
</protein>
<evidence type="ECO:0000313" key="2">
    <source>
        <dbReference type="Proteomes" id="UP001430172"/>
    </source>
</evidence>
<dbReference type="RefSeq" id="WP_204131316.1">
    <property type="nucleotide sequence ID" value="NZ_JAFDVD010000011.1"/>
</dbReference>
<gene>
    <name evidence="1" type="ORF">JQN70_10630</name>
</gene>
<proteinExistence type="predicted"/>
<evidence type="ECO:0000313" key="1">
    <source>
        <dbReference type="EMBL" id="MBM6400842.1"/>
    </source>
</evidence>
<dbReference type="Proteomes" id="UP001430172">
    <property type="component" value="Unassembled WGS sequence"/>
</dbReference>
<dbReference type="EMBL" id="JAFDVD010000011">
    <property type="protein sequence ID" value="MBM6400842.1"/>
    <property type="molecule type" value="Genomic_DNA"/>
</dbReference>
<comment type="caution">
    <text evidence="1">The sequence shown here is derived from an EMBL/GenBank/DDBJ whole genome shotgun (WGS) entry which is preliminary data.</text>
</comment>
<name>A0ABS2CLS9_9MICO</name>
<accession>A0ABS2CLS9</accession>
<sequence>MRGLDGLPLAFDRADALGRGWTRHQFHLRSRRDDVLEVAPRVFADAVAWHLADEVTRHRALTRHAQTRWTGGVVTHVSAAVVHGLPVPSRLPAAVSITIDRARRTSDDPEWVDVRRSVLPDEHVTIVDGIVVTGLARTAVDCLRTLRRTDGLAVADAVVRRGVPPSELVAVRQMQHRWPGVRTARWGIGLVDGRRESWFESASVAVLSGWLPTPLPQVEVRDRASGAFIGRVDNLWQGLRVVGEADGVGKFLGLDGADPSPDAVARRLVAAAVRADRLREVGLGVASWGTHDLRSGQALAARVAAAAPTGPSRAELACGVCHEELPDCRCAPRLCLRRPADDG</sequence>
<organism evidence="1 2">
    <name type="scientific">Phycicoccus sonneratiae</name>
    <dbReference type="NCBI Taxonomy" id="2807628"/>
    <lineage>
        <taxon>Bacteria</taxon>
        <taxon>Bacillati</taxon>
        <taxon>Actinomycetota</taxon>
        <taxon>Actinomycetes</taxon>
        <taxon>Micrococcales</taxon>
        <taxon>Intrasporangiaceae</taxon>
        <taxon>Phycicoccus</taxon>
    </lineage>
</organism>